<dbReference type="Proteomes" id="UP000009102">
    <property type="component" value="Chromosome"/>
</dbReference>
<keyword evidence="9 11" id="KW-0472">Membrane</keyword>
<dbReference type="HOGENOM" id="CLU_095787_0_0_6"/>
<keyword evidence="4 11" id="KW-0813">Transport</keyword>
<dbReference type="InterPro" id="IPR037673">
    <property type="entry name" value="MSC/AndL"/>
</dbReference>
<evidence type="ECO:0000256" key="1">
    <source>
        <dbReference type="ARBA" id="ARBA00004651"/>
    </source>
</evidence>
<dbReference type="GO" id="GO:0008381">
    <property type="term" value="F:mechanosensitive monoatomic ion channel activity"/>
    <property type="evidence" value="ECO:0007669"/>
    <property type="project" value="UniProtKB-UniRule"/>
</dbReference>
<dbReference type="HAMAP" id="MF_00115">
    <property type="entry name" value="MscL"/>
    <property type="match status" value="1"/>
</dbReference>
<dbReference type="InterPro" id="IPR019823">
    <property type="entry name" value="Mechanosensitive_channel_CS"/>
</dbReference>
<evidence type="ECO:0000256" key="4">
    <source>
        <dbReference type="ARBA" id="ARBA00022448"/>
    </source>
</evidence>
<dbReference type="OrthoDB" id="9810350at2"/>
<dbReference type="EMBL" id="CP001801">
    <property type="protein sequence ID" value="ACX96092.1"/>
    <property type="molecule type" value="Genomic_DNA"/>
</dbReference>
<evidence type="ECO:0000256" key="8">
    <source>
        <dbReference type="ARBA" id="ARBA00023065"/>
    </source>
</evidence>
<dbReference type="NCBIfam" id="TIGR00220">
    <property type="entry name" value="mscL"/>
    <property type="match status" value="1"/>
</dbReference>
<keyword evidence="10 11" id="KW-0407">Ion channel</keyword>
<evidence type="ECO:0000256" key="9">
    <source>
        <dbReference type="ARBA" id="ARBA00023136"/>
    </source>
</evidence>
<evidence type="ECO:0000256" key="2">
    <source>
        <dbReference type="ARBA" id="ARBA00007254"/>
    </source>
</evidence>
<keyword evidence="5 11" id="KW-1003">Cell membrane</keyword>
<dbReference type="NCBIfam" id="NF001843">
    <property type="entry name" value="PRK00567.1-4"/>
    <property type="match status" value="1"/>
</dbReference>
<proteinExistence type="inferred from homology"/>
<comment type="function">
    <text evidence="11">Channel that opens in response to stretch forces in the membrane lipid bilayer. May participate in the regulation of osmotic pressure changes within the cell.</text>
</comment>
<evidence type="ECO:0000313" key="13">
    <source>
        <dbReference type="Proteomes" id="UP000009102"/>
    </source>
</evidence>
<feature type="transmembrane region" description="Helical" evidence="11">
    <location>
        <begin position="78"/>
        <end position="96"/>
    </location>
</feature>
<keyword evidence="13" id="KW-1185">Reference proteome</keyword>
<evidence type="ECO:0000256" key="11">
    <source>
        <dbReference type="HAMAP-Rule" id="MF_00115"/>
    </source>
</evidence>
<dbReference type="STRING" id="555778.Hneap_1256"/>
<keyword evidence="8 11" id="KW-0406">Ion transport</keyword>
<name>D0L069_HALNC</name>
<dbReference type="Gene3D" id="1.10.1200.120">
    <property type="entry name" value="Large-conductance mechanosensitive channel, MscL, domain 1"/>
    <property type="match status" value="1"/>
</dbReference>
<dbReference type="InterPro" id="IPR001185">
    <property type="entry name" value="MS_channel"/>
</dbReference>
<organism evidence="12 13">
    <name type="scientific">Halothiobacillus neapolitanus (strain ATCC 23641 / DSM 15147 / CIP 104769 / NCIMB 8539 / c2)</name>
    <name type="common">Thiobacillus neapolitanus</name>
    <dbReference type="NCBI Taxonomy" id="555778"/>
    <lineage>
        <taxon>Bacteria</taxon>
        <taxon>Pseudomonadati</taxon>
        <taxon>Pseudomonadota</taxon>
        <taxon>Gammaproteobacteria</taxon>
        <taxon>Chromatiales</taxon>
        <taxon>Halothiobacillaceae</taxon>
        <taxon>Halothiobacillus</taxon>
    </lineage>
</organism>
<dbReference type="AlphaFoldDB" id="D0L069"/>
<sequence>MSVIKEFKEFAMKGNVIDMAVGIIIGAAFGKIVSSLVSDIIMPPIGVLIGGVDFSKLNFVIQAAHDKVPEVAIRYGQFIQTALDFTIVAFAIFMALKVINKLKRPEPEAKPAEPAAPPADVQLLTEIRDLLKNKAD</sequence>
<dbReference type="SUPFAM" id="SSF81330">
    <property type="entry name" value="Gated mechanosensitive channel"/>
    <property type="match status" value="1"/>
</dbReference>
<keyword evidence="11" id="KW-0997">Cell inner membrane</keyword>
<evidence type="ECO:0000313" key="12">
    <source>
        <dbReference type="EMBL" id="ACX96092.1"/>
    </source>
</evidence>
<comment type="subcellular location">
    <subcellularLocation>
        <location evidence="11">Cell inner membrane</location>
        <topology evidence="11">Multi-pass membrane protein</topology>
    </subcellularLocation>
    <subcellularLocation>
        <location evidence="1">Cell membrane</location>
        <topology evidence="1">Multi-pass membrane protein</topology>
    </subcellularLocation>
</comment>
<accession>D0L069</accession>
<evidence type="ECO:0000256" key="6">
    <source>
        <dbReference type="ARBA" id="ARBA00022692"/>
    </source>
</evidence>
<evidence type="ECO:0000256" key="5">
    <source>
        <dbReference type="ARBA" id="ARBA00022475"/>
    </source>
</evidence>
<dbReference type="PROSITE" id="PS01327">
    <property type="entry name" value="MSCL"/>
    <property type="match status" value="1"/>
</dbReference>
<dbReference type="PANTHER" id="PTHR30266">
    <property type="entry name" value="MECHANOSENSITIVE CHANNEL MSCL"/>
    <property type="match status" value="1"/>
</dbReference>
<evidence type="ECO:0000256" key="10">
    <source>
        <dbReference type="ARBA" id="ARBA00023303"/>
    </source>
</evidence>
<evidence type="ECO:0000256" key="3">
    <source>
        <dbReference type="ARBA" id="ARBA00011255"/>
    </source>
</evidence>
<dbReference type="PRINTS" id="PR01264">
    <property type="entry name" value="MECHCHANNEL"/>
</dbReference>
<dbReference type="Pfam" id="PF01741">
    <property type="entry name" value="MscL"/>
    <property type="match status" value="1"/>
</dbReference>
<dbReference type="FunFam" id="1.10.1200.120:FF:000001">
    <property type="entry name" value="Large-conductance mechanosensitive channel"/>
    <property type="match status" value="1"/>
</dbReference>
<gene>
    <name evidence="11" type="primary">mscL</name>
    <name evidence="12" type="ordered locus">Hneap_1256</name>
</gene>
<comment type="similarity">
    <text evidence="2 11">Belongs to the MscL family.</text>
</comment>
<protein>
    <recommendedName>
        <fullName evidence="11">Large-conductance mechanosensitive channel</fullName>
    </recommendedName>
</protein>
<reference evidence="12 13" key="1">
    <citation type="submission" date="2009-10" db="EMBL/GenBank/DDBJ databases">
        <title>Complete sequence of Halothiobacillus neapolitanus c2.</title>
        <authorList>
            <consortium name="US DOE Joint Genome Institute"/>
            <person name="Lucas S."/>
            <person name="Copeland A."/>
            <person name="Lapidus A."/>
            <person name="Glavina del Rio T."/>
            <person name="Tice H."/>
            <person name="Bruce D."/>
            <person name="Goodwin L."/>
            <person name="Pitluck S."/>
            <person name="Davenport K."/>
            <person name="Brettin T."/>
            <person name="Detter J.C."/>
            <person name="Han C."/>
            <person name="Tapia R."/>
            <person name="Larimer F."/>
            <person name="Land M."/>
            <person name="Hauser L."/>
            <person name="Kyrpides N."/>
            <person name="Mikhailova N."/>
            <person name="Kerfeld C."/>
            <person name="Cannon G."/>
            <person name="Heinhort S."/>
        </authorList>
    </citation>
    <scope>NUCLEOTIDE SEQUENCE [LARGE SCALE GENOMIC DNA]</scope>
    <source>
        <strain evidence="13">ATCC 23641 / c2</strain>
    </source>
</reference>
<comment type="subunit">
    <text evidence="3 11">Homopentamer.</text>
</comment>
<dbReference type="PANTHER" id="PTHR30266:SF2">
    <property type="entry name" value="LARGE-CONDUCTANCE MECHANOSENSITIVE CHANNEL"/>
    <property type="match status" value="1"/>
</dbReference>
<dbReference type="RefSeq" id="WP_012824126.1">
    <property type="nucleotide sequence ID" value="NC_013422.1"/>
</dbReference>
<dbReference type="KEGG" id="hna:Hneap_1256"/>
<dbReference type="InterPro" id="IPR036019">
    <property type="entry name" value="MscL_channel"/>
</dbReference>
<keyword evidence="6 11" id="KW-0812">Transmembrane</keyword>
<feature type="transmembrane region" description="Helical" evidence="11">
    <location>
        <begin position="20"/>
        <end position="42"/>
    </location>
</feature>
<keyword evidence="7 11" id="KW-1133">Transmembrane helix</keyword>
<evidence type="ECO:0000256" key="7">
    <source>
        <dbReference type="ARBA" id="ARBA00022989"/>
    </source>
</evidence>
<dbReference type="eggNOG" id="COG1970">
    <property type="taxonomic scope" value="Bacteria"/>
</dbReference>
<dbReference type="GO" id="GO:0005886">
    <property type="term" value="C:plasma membrane"/>
    <property type="evidence" value="ECO:0007669"/>
    <property type="project" value="UniProtKB-SubCell"/>
</dbReference>